<feature type="transmembrane region" description="Helical" evidence="7">
    <location>
        <begin position="104"/>
        <end position="125"/>
    </location>
</feature>
<feature type="transmembrane region" description="Helical" evidence="7">
    <location>
        <begin position="74"/>
        <end position="92"/>
    </location>
</feature>
<keyword evidence="5 7" id="KW-1133">Transmembrane helix</keyword>
<evidence type="ECO:0000313" key="8">
    <source>
        <dbReference type="EMBL" id="MDQ0907627.1"/>
    </source>
</evidence>
<evidence type="ECO:0000256" key="6">
    <source>
        <dbReference type="ARBA" id="ARBA00023136"/>
    </source>
</evidence>
<dbReference type="AlphaFoldDB" id="A0AAW8FF20"/>
<comment type="similarity">
    <text evidence="2">Belongs to the UPF0718 family.</text>
</comment>
<name>A0AAW8FF20_9ACTN</name>
<evidence type="ECO:0000256" key="7">
    <source>
        <dbReference type="SAM" id="Phobius"/>
    </source>
</evidence>
<comment type="caution">
    <text evidence="8">The sequence shown here is derived from an EMBL/GenBank/DDBJ whole genome shotgun (WGS) entry which is preliminary data.</text>
</comment>
<dbReference type="InterPro" id="IPR005524">
    <property type="entry name" value="DUF318"/>
</dbReference>
<reference evidence="8" key="1">
    <citation type="submission" date="2023-07" db="EMBL/GenBank/DDBJ databases">
        <title>Comparative genomics of wheat-associated soil bacteria to identify genetic determinants of phenazine resistance.</title>
        <authorList>
            <person name="Mouncey N."/>
        </authorList>
    </citation>
    <scope>NUCLEOTIDE SEQUENCE</scope>
    <source>
        <strain evidence="8">V4I22</strain>
    </source>
</reference>
<organism evidence="8 9">
    <name type="scientific">Streptomyces canus</name>
    <dbReference type="NCBI Taxonomy" id="58343"/>
    <lineage>
        <taxon>Bacteria</taxon>
        <taxon>Bacillati</taxon>
        <taxon>Actinomycetota</taxon>
        <taxon>Actinomycetes</taxon>
        <taxon>Kitasatosporales</taxon>
        <taxon>Streptomycetaceae</taxon>
        <taxon>Streptomyces</taxon>
        <taxon>Streptomyces aurantiacus group</taxon>
    </lineage>
</organism>
<keyword evidence="3" id="KW-1003">Cell membrane</keyword>
<evidence type="ECO:0000256" key="1">
    <source>
        <dbReference type="ARBA" id="ARBA00004651"/>
    </source>
</evidence>
<dbReference type="Pfam" id="PF03773">
    <property type="entry name" value="ArsP_1"/>
    <property type="match status" value="1"/>
</dbReference>
<protein>
    <submittedName>
        <fullName evidence="8">Uncharacterized membrane protein YraQ (UPF0718 family)</fullName>
    </submittedName>
</protein>
<proteinExistence type="inferred from homology"/>
<sequence length="134" mass="14412">MALARSLFRKGANFTAAMTFEIASTHLVIELGVIMALLRGWQCTAAELVGEPIMIVVLQGGKGSARRLFSRDGFTSLSHVFALLILPILSIYRKYYGARMAGFLLVTFFAAPAVAGHGVGFAFGARDSSPTRPM</sequence>
<dbReference type="InterPro" id="IPR053166">
    <property type="entry name" value="UPF0718_permease"/>
</dbReference>
<evidence type="ECO:0000256" key="5">
    <source>
        <dbReference type="ARBA" id="ARBA00022989"/>
    </source>
</evidence>
<evidence type="ECO:0000256" key="2">
    <source>
        <dbReference type="ARBA" id="ARBA00006386"/>
    </source>
</evidence>
<dbReference type="Proteomes" id="UP001234216">
    <property type="component" value="Unassembled WGS sequence"/>
</dbReference>
<keyword evidence="6 7" id="KW-0472">Membrane</keyword>
<evidence type="ECO:0000313" key="9">
    <source>
        <dbReference type="Proteomes" id="UP001234216"/>
    </source>
</evidence>
<dbReference type="GO" id="GO:0005886">
    <property type="term" value="C:plasma membrane"/>
    <property type="evidence" value="ECO:0007669"/>
    <property type="project" value="UniProtKB-SubCell"/>
</dbReference>
<dbReference type="RefSeq" id="WP_373430951.1">
    <property type="nucleotide sequence ID" value="NZ_JAUSZV010000005.1"/>
</dbReference>
<dbReference type="PANTHER" id="PTHR42775">
    <property type="entry name" value="PERMEASE RV2963-RELATED"/>
    <property type="match status" value="1"/>
</dbReference>
<keyword evidence="4 7" id="KW-0812">Transmembrane</keyword>
<evidence type="ECO:0000256" key="4">
    <source>
        <dbReference type="ARBA" id="ARBA00022692"/>
    </source>
</evidence>
<accession>A0AAW8FF20</accession>
<gene>
    <name evidence="8" type="ORF">QFZ22_003612</name>
</gene>
<dbReference type="PANTHER" id="PTHR42775:SF1">
    <property type="entry name" value="PERMEASE RV2963-RELATED"/>
    <property type="match status" value="1"/>
</dbReference>
<comment type="subcellular location">
    <subcellularLocation>
        <location evidence="1">Cell membrane</location>
        <topology evidence="1">Multi-pass membrane protein</topology>
    </subcellularLocation>
</comment>
<dbReference type="EMBL" id="JAUSZV010000005">
    <property type="protein sequence ID" value="MDQ0907627.1"/>
    <property type="molecule type" value="Genomic_DNA"/>
</dbReference>
<evidence type="ECO:0000256" key="3">
    <source>
        <dbReference type="ARBA" id="ARBA00022475"/>
    </source>
</evidence>